<keyword evidence="2" id="KW-0732">Signal</keyword>
<gene>
    <name evidence="3" type="ORF">CMUST_04630</name>
</gene>
<dbReference type="PATRIC" id="fig|571915.4.peg.980"/>
<feature type="signal peptide" evidence="2">
    <location>
        <begin position="1"/>
        <end position="30"/>
    </location>
</feature>
<dbReference type="Proteomes" id="UP000035199">
    <property type="component" value="Chromosome"/>
</dbReference>
<dbReference type="EMBL" id="CP011542">
    <property type="protein sequence ID" value="AKK05265.1"/>
    <property type="molecule type" value="Genomic_DNA"/>
</dbReference>
<sequence>MKVTRSLIAGSAVMALAFAAAPYLAPAANAQLVTGTLSIILSIIGSVLSLAIFLGFWGTVYNFLVNHGHIQGRVIPGLPVF</sequence>
<dbReference type="OrthoDB" id="9982407at2"/>
<organism evidence="3 4">
    <name type="scientific">Corynebacterium mustelae</name>
    <dbReference type="NCBI Taxonomy" id="571915"/>
    <lineage>
        <taxon>Bacteria</taxon>
        <taxon>Bacillati</taxon>
        <taxon>Actinomycetota</taxon>
        <taxon>Actinomycetes</taxon>
        <taxon>Mycobacteriales</taxon>
        <taxon>Corynebacteriaceae</taxon>
        <taxon>Corynebacterium</taxon>
    </lineage>
</organism>
<name>A0A0G3GXL3_9CORY</name>
<protein>
    <submittedName>
        <fullName evidence="3">Uncharacterized protein</fullName>
    </submittedName>
</protein>
<dbReference type="AlphaFoldDB" id="A0A0G3GXL3"/>
<evidence type="ECO:0000313" key="3">
    <source>
        <dbReference type="EMBL" id="AKK05265.1"/>
    </source>
</evidence>
<accession>A0A0G3GXL3</accession>
<dbReference type="KEGG" id="cmv:CMUST_04630"/>
<dbReference type="InterPro" id="IPR006311">
    <property type="entry name" value="TAT_signal"/>
</dbReference>
<reference evidence="3 4" key="1">
    <citation type="journal article" date="2015" name="Genome Announc.">
        <title>Complete Genome Sequence of the Type Strain Corynebacterium mustelae DSM 45274, Isolated from Various Tissues of a Male Ferret with Lethal Sepsis.</title>
        <authorList>
            <person name="Ruckert C."/>
            <person name="Eimer J."/>
            <person name="Winkler A."/>
            <person name="Tauch A."/>
        </authorList>
    </citation>
    <scope>NUCLEOTIDE SEQUENCE [LARGE SCALE GENOMIC DNA]</scope>
    <source>
        <strain evidence="3 4">DSM 45274</strain>
    </source>
</reference>
<evidence type="ECO:0000256" key="1">
    <source>
        <dbReference type="SAM" id="Phobius"/>
    </source>
</evidence>
<reference evidence="4" key="2">
    <citation type="submission" date="2015-05" db="EMBL/GenBank/DDBJ databases">
        <title>Complete genome sequence of Corynebacterium mustelae DSM 45274, isolated from various tissues of a male ferret with lethal sepsis.</title>
        <authorList>
            <person name="Ruckert C."/>
            <person name="Albersmeier A."/>
            <person name="Winkler A."/>
            <person name="Tauch A."/>
        </authorList>
    </citation>
    <scope>NUCLEOTIDE SEQUENCE [LARGE SCALE GENOMIC DNA]</scope>
    <source>
        <strain evidence="4">DSM 45274</strain>
    </source>
</reference>
<keyword evidence="1" id="KW-1133">Transmembrane helix</keyword>
<evidence type="ECO:0000313" key="4">
    <source>
        <dbReference type="Proteomes" id="UP000035199"/>
    </source>
</evidence>
<evidence type="ECO:0000256" key="2">
    <source>
        <dbReference type="SAM" id="SignalP"/>
    </source>
</evidence>
<dbReference type="PROSITE" id="PS51318">
    <property type="entry name" value="TAT"/>
    <property type="match status" value="1"/>
</dbReference>
<keyword evidence="1" id="KW-0812">Transmembrane</keyword>
<feature type="chain" id="PRO_5038595226" evidence="2">
    <location>
        <begin position="31"/>
        <end position="81"/>
    </location>
</feature>
<proteinExistence type="predicted"/>
<keyword evidence="1" id="KW-0472">Membrane</keyword>
<feature type="transmembrane region" description="Helical" evidence="1">
    <location>
        <begin position="40"/>
        <end position="64"/>
    </location>
</feature>
<keyword evidence="4" id="KW-1185">Reference proteome</keyword>